<organism evidence="1 2">
    <name type="scientific">Halalkalibacter alkaliphilus</name>
    <dbReference type="NCBI Taxonomy" id="2917993"/>
    <lineage>
        <taxon>Bacteria</taxon>
        <taxon>Bacillati</taxon>
        <taxon>Bacillota</taxon>
        <taxon>Bacilli</taxon>
        <taxon>Bacillales</taxon>
        <taxon>Bacillaceae</taxon>
        <taxon>Halalkalibacter</taxon>
    </lineage>
</organism>
<protein>
    <submittedName>
        <fullName evidence="1">Sporulation histidine kinase inhibitor Sda</fullName>
    </submittedName>
</protein>
<dbReference type="AlphaFoldDB" id="A0A9X2CRY4"/>
<keyword evidence="2" id="KW-1185">Reference proteome</keyword>
<comment type="caution">
    <text evidence="1">The sequence shown here is derived from an EMBL/GenBank/DDBJ whole genome shotgun (WGS) entry which is preliminary data.</text>
</comment>
<accession>A0A9X2CRY4</accession>
<dbReference type="RefSeq" id="WP_250096014.1">
    <property type="nucleotide sequence ID" value="NZ_JAKRYL010000007.1"/>
</dbReference>
<name>A0A9X2CRY4_9BACI</name>
<gene>
    <name evidence="1" type="ORF">MF646_08225</name>
</gene>
<evidence type="ECO:0000313" key="2">
    <source>
        <dbReference type="Proteomes" id="UP001139150"/>
    </source>
</evidence>
<dbReference type="InterPro" id="IPR015064">
    <property type="entry name" value="Sda"/>
</dbReference>
<dbReference type="EMBL" id="JAKRYL010000007">
    <property type="protein sequence ID" value="MCL7747108.1"/>
    <property type="molecule type" value="Genomic_DNA"/>
</dbReference>
<dbReference type="SUPFAM" id="SSF100985">
    <property type="entry name" value="Sporulation inhibitor Sda"/>
    <property type="match status" value="1"/>
</dbReference>
<evidence type="ECO:0000313" key="1">
    <source>
        <dbReference type="EMBL" id="MCL7747108.1"/>
    </source>
</evidence>
<reference evidence="1" key="1">
    <citation type="submission" date="2022-02" db="EMBL/GenBank/DDBJ databases">
        <title>Halalkalibacter sp. nov. isolated from Lonar Lake, India.</title>
        <authorList>
            <person name="Joshi A."/>
            <person name="Thite S."/>
            <person name="Lodha T."/>
        </authorList>
    </citation>
    <scope>NUCLEOTIDE SEQUENCE</scope>
    <source>
        <strain evidence="1">MEB205</strain>
    </source>
</reference>
<dbReference type="Pfam" id="PF08970">
    <property type="entry name" value="Sda"/>
    <property type="match status" value="1"/>
</dbReference>
<proteinExistence type="predicted"/>
<sequence>MLTKLEDKIILEAYQQSVELQLDVEFISLLKDELVRRGLLDNLQSNVSS</sequence>
<dbReference type="Gene3D" id="1.10.287.1100">
    <property type="entry name" value="Sporulation inhibitor A"/>
    <property type="match status" value="1"/>
</dbReference>
<dbReference type="Proteomes" id="UP001139150">
    <property type="component" value="Unassembled WGS sequence"/>
</dbReference>
<dbReference type="InterPro" id="IPR036916">
    <property type="entry name" value="Sda_sf"/>
</dbReference>